<dbReference type="RefSeq" id="WP_179905877.1">
    <property type="nucleotide sequence ID" value="NZ_JACBXS010000015.1"/>
</dbReference>
<proteinExistence type="predicted"/>
<comment type="caution">
    <text evidence="1">The sequence shown here is derived from an EMBL/GenBank/DDBJ whole genome shotgun (WGS) entry which is preliminary data.</text>
</comment>
<evidence type="ECO:0000313" key="2">
    <source>
        <dbReference type="Proteomes" id="UP000529417"/>
    </source>
</evidence>
<dbReference type="Proteomes" id="UP000529417">
    <property type="component" value="Unassembled WGS sequence"/>
</dbReference>
<name>A0A7Z0HZK0_9RHOB</name>
<gene>
    <name evidence="1" type="ORF">HUK65_09230</name>
</gene>
<dbReference type="AlphaFoldDB" id="A0A7Z0HZK0"/>
<reference evidence="1 2" key="1">
    <citation type="journal article" date="2000" name="Arch. Microbiol.">
        <title>Rhodobaca bogoriensis gen. nov. and sp. nov., an alkaliphilic purple nonsulfur bacterium from African Rift Valley soda lakes.</title>
        <authorList>
            <person name="Milford A.D."/>
            <person name="Achenbach L.A."/>
            <person name="Jung D.O."/>
            <person name="Madigan M.T."/>
        </authorList>
    </citation>
    <scope>NUCLEOTIDE SEQUENCE [LARGE SCALE GENOMIC DNA]</scope>
    <source>
        <strain evidence="1 2">2376</strain>
    </source>
</reference>
<sequence length="180" mass="19677">MLADDFAEYMDASFLKVLDLGHLEDALAGFWPRSGPRWDGLAVFPGGVVLVEAKAHVPEALSTPCAAGPTSLRRIAASLEHVKTALGADARSDWCRVLYQQANRLAHLWFLREHGIDARLLYVNFLGDSHPQAPRHPETWAAVQAVADYALGLPARHALRPFIAQVAPDVRLIERAAAQA</sequence>
<accession>A0A7Z0HZK0</accession>
<dbReference type="EMBL" id="JACBXS010000015">
    <property type="protein sequence ID" value="NYS25173.1"/>
    <property type="molecule type" value="Genomic_DNA"/>
</dbReference>
<protein>
    <submittedName>
        <fullName evidence="1">Uncharacterized protein</fullName>
    </submittedName>
</protein>
<organism evidence="1 2">
    <name type="scientific">Rhabdonatronobacter sediminivivens</name>
    <dbReference type="NCBI Taxonomy" id="2743469"/>
    <lineage>
        <taxon>Bacteria</taxon>
        <taxon>Pseudomonadati</taxon>
        <taxon>Pseudomonadota</taxon>
        <taxon>Alphaproteobacteria</taxon>
        <taxon>Rhodobacterales</taxon>
        <taxon>Paracoccaceae</taxon>
        <taxon>Rhabdonatronobacter</taxon>
    </lineage>
</organism>
<keyword evidence="2" id="KW-1185">Reference proteome</keyword>
<evidence type="ECO:0000313" key="1">
    <source>
        <dbReference type="EMBL" id="NYS25173.1"/>
    </source>
</evidence>